<gene>
    <name evidence="1" type="ORF">WN51_11860</name>
</gene>
<name>A0A0N0U6H5_9HYME</name>
<dbReference type="Proteomes" id="UP000053105">
    <property type="component" value="Unassembled WGS sequence"/>
</dbReference>
<dbReference type="EMBL" id="KQ435738">
    <property type="protein sequence ID" value="KOX76882.1"/>
    <property type="molecule type" value="Genomic_DNA"/>
</dbReference>
<proteinExistence type="predicted"/>
<evidence type="ECO:0000313" key="2">
    <source>
        <dbReference type="Proteomes" id="UP000053105"/>
    </source>
</evidence>
<organism evidence="1 2">
    <name type="scientific">Melipona quadrifasciata</name>
    <dbReference type="NCBI Taxonomy" id="166423"/>
    <lineage>
        <taxon>Eukaryota</taxon>
        <taxon>Metazoa</taxon>
        <taxon>Ecdysozoa</taxon>
        <taxon>Arthropoda</taxon>
        <taxon>Hexapoda</taxon>
        <taxon>Insecta</taxon>
        <taxon>Pterygota</taxon>
        <taxon>Neoptera</taxon>
        <taxon>Endopterygota</taxon>
        <taxon>Hymenoptera</taxon>
        <taxon>Apocrita</taxon>
        <taxon>Aculeata</taxon>
        <taxon>Apoidea</taxon>
        <taxon>Anthophila</taxon>
        <taxon>Apidae</taxon>
        <taxon>Melipona</taxon>
    </lineage>
</organism>
<protein>
    <submittedName>
        <fullName evidence="1">Uncharacterized protein</fullName>
    </submittedName>
</protein>
<sequence length="157" mass="17390">MKSIIALTLAVFCLSMIFRALIADLRLLKLFTSMLSKQNTLSICHENNRTSLDHRMDEVASSNAVKALCFPLVDFGACAQHKKNPRPHRELRDDYEFSSNFAVMTAEILDSLDVFAENSVTADNLARFMINVLNADVFCLRVNCLNSPSGGADGSDL</sequence>
<keyword evidence="2" id="KW-1185">Reference proteome</keyword>
<dbReference type="AlphaFoldDB" id="A0A0N0U6H5"/>
<accession>A0A0N0U6H5</accession>
<evidence type="ECO:0000313" key="1">
    <source>
        <dbReference type="EMBL" id="KOX76882.1"/>
    </source>
</evidence>
<reference evidence="1 2" key="1">
    <citation type="submission" date="2015-07" db="EMBL/GenBank/DDBJ databases">
        <title>The genome of Melipona quadrifasciata.</title>
        <authorList>
            <person name="Pan H."/>
            <person name="Kapheim K."/>
        </authorList>
    </citation>
    <scope>NUCLEOTIDE SEQUENCE [LARGE SCALE GENOMIC DNA]</scope>
    <source>
        <strain evidence="1">0111107301</strain>
        <tissue evidence="1">Whole body</tissue>
    </source>
</reference>